<dbReference type="SUPFAM" id="SSF46689">
    <property type="entry name" value="Homeodomain-like"/>
    <property type="match status" value="2"/>
</dbReference>
<accession>A0A7S2R561</accession>
<evidence type="ECO:0000256" key="3">
    <source>
        <dbReference type="ARBA" id="ARBA00023015"/>
    </source>
</evidence>
<dbReference type="InterPro" id="IPR017930">
    <property type="entry name" value="Myb_dom"/>
</dbReference>
<dbReference type="AlphaFoldDB" id="A0A7S2R561"/>
<dbReference type="GO" id="GO:0000278">
    <property type="term" value="P:mitotic cell cycle"/>
    <property type="evidence" value="ECO:0007669"/>
    <property type="project" value="TreeGrafter"/>
</dbReference>
<evidence type="ECO:0000256" key="4">
    <source>
        <dbReference type="ARBA" id="ARBA00023125"/>
    </source>
</evidence>
<comment type="subcellular location">
    <subcellularLocation>
        <location evidence="1">Nucleus</location>
    </subcellularLocation>
</comment>
<keyword evidence="2" id="KW-0677">Repeat</keyword>
<evidence type="ECO:0000256" key="2">
    <source>
        <dbReference type="ARBA" id="ARBA00022737"/>
    </source>
</evidence>
<evidence type="ECO:0000256" key="5">
    <source>
        <dbReference type="ARBA" id="ARBA00023163"/>
    </source>
</evidence>
<dbReference type="PROSITE" id="PS51294">
    <property type="entry name" value="HTH_MYB"/>
    <property type="match status" value="3"/>
</dbReference>
<keyword evidence="6" id="KW-0539">Nucleus</keyword>
<evidence type="ECO:0000259" key="8">
    <source>
        <dbReference type="PROSITE" id="PS50090"/>
    </source>
</evidence>
<feature type="domain" description="Myb-like" evidence="8">
    <location>
        <begin position="248"/>
        <end position="298"/>
    </location>
</feature>
<dbReference type="Pfam" id="PF13921">
    <property type="entry name" value="Myb_DNA-bind_6"/>
    <property type="match status" value="1"/>
</dbReference>
<feature type="domain" description="HTH myb-type" evidence="9">
    <location>
        <begin position="147"/>
        <end position="193"/>
    </location>
</feature>
<dbReference type="InterPro" id="IPR050560">
    <property type="entry name" value="MYB_TF"/>
</dbReference>
<dbReference type="PANTHER" id="PTHR45614:SF232">
    <property type="entry name" value="TRANSCRIPTION FACTOR MYB3R-2"/>
    <property type="match status" value="1"/>
</dbReference>
<reference evidence="10" key="1">
    <citation type="submission" date="2021-01" db="EMBL/GenBank/DDBJ databases">
        <authorList>
            <person name="Corre E."/>
            <person name="Pelletier E."/>
            <person name="Niang G."/>
            <person name="Scheremetjew M."/>
            <person name="Finn R."/>
            <person name="Kale V."/>
            <person name="Holt S."/>
            <person name="Cochrane G."/>
            <person name="Meng A."/>
            <person name="Brown T."/>
            <person name="Cohen L."/>
        </authorList>
    </citation>
    <scope>NUCLEOTIDE SEQUENCE</scope>
    <source>
        <strain evidence="10">CCMP1243</strain>
    </source>
</reference>
<dbReference type="PANTHER" id="PTHR45614">
    <property type="entry name" value="MYB PROTEIN-RELATED"/>
    <property type="match status" value="1"/>
</dbReference>
<feature type="domain" description="Myb-like" evidence="8">
    <location>
        <begin position="194"/>
        <end position="247"/>
    </location>
</feature>
<dbReference type="Gene3D" id="1.10.10.60">
    <property type="entry name" value="Homeodomain-like"/>
    <property type="match status" value="3"/>
</dbReference>
<dbReference type="FunFam" id="1.10.10.60:FF:000010">
    <property type="entry name" value="Transcriptional activator Myb isoform A"/>
    <property type="match status" value="1"/>
</dbReference>
<feature type="compositionally biased region" description="Basic and acidic residues" evidence="7">
    <location>
        <begin position="51"/>
        <end position="62"/>
    </location>
</feature>
<dbReference type="GO" id="GO:0000981">
    <property type="term" value="F:DNA-binding transcription factor activity, RNA polymerase II-specific"/>
    <property type="evidence" value="ECO:0007669"/>
    <property type="project" value="TreeGrafter"/>
</dbReference>
<feature type="region of interest" description="Disordered" evidence="7">
    <location>
        <begin position="1"/>
        <end position="100"/>
    </location>
</feature>
<sequence length="658" mass="72009">MDGGVRDPGPPPPPSRREAFTKPSPRAPAVKRGPASQEVDSIISNAAAEMSIRREKRPDHRMSPAHARLRGLAADMPRGSSVAGSSSKHEKSSGAPNLGRVKVEHVSPTEPIPPVMGQHPWFPGGMGFSPFLEEPQLKPARRPPIGGKWSREEDDKLRAIVEQHGAKNWKKVAELLGPVRSDVQCLHRWNKVLRPGLHKGPWTEDEDRIVSDMVLAHGVGNIKWSVIAAELPGRIGKQCRERWFNHLDPSIKKGEWTPEEDKVLFEAQLVVGNRWCEIAKLLPGRTENAVKNRWNSSARKRWLQENGYEDPDRAAAVAEHQKLHWILHRLLEDGGGSAELQYADHNLRVELIHDPPQDYLLRVRQAVIAQHQNMMANAAVATAAATSLATLPPTLRPPSLAIGTAGLEPNLSMGAQPSMPSMTPASSFLHRYEHETLHQGHNGAGVLSPRSGLAQAPNPAPSRTEAHQAAVKRAVVEVKQSLATENPQQVPLDMLPYFRFLNEDGKRSMLRQLILKYKNGHAKTPSGRAFATATNGRATHLNGDGAASASSAHGSRELEGMVELVDDKLFNEPLLTDQELRELWSASPRMMFSPTSSPAVLRRKGDASYEAAVAAAAVAVGQPPSQSPQAGDAREDDWCLPVFEITPTHLDALEDSSP</sequence>
<evidence type="ECO:0000313" key="10">
    <source>
        <dbReference type="EMBL" id="CAD9659925.1"/>
    </source>
</evidence>
<organism evidence="10">
    <name type="scientific">Rhizochromulina marina</name>
    <dbReference type="NCBI Taxonomy" id="1034831"/>
    <lineage>
        <taxon>Eukaryota</taxon>
        <taxon>Sar</taxon>
        <taxon>Stramenopiles</taxon>
        <taxon>Ochrophyta</taxon>
        <taxon>Dictyochophyceae</taxon>
        <taxon>Rhizochromulinales</taxon>
        <taxon>Rhizochromulina</taxon>
    </lineage>
</organism>
<dbReference type="GO" id="GO:0005634">
    <property type="term" value="C:nucleus"/>
    <property type="evidence" value="ECO:0007669"/>
    <property type="project" value="UniProtKB-SubCell"/>
</dbReference>
<dbReference type="CDD" id="cd00167">
    <property type="entry name" value="SANT"/>
    <property type="match status" value="3"/>
</dbReference>
<dbReference type="FunFam" id="1.10.10.60:FF:000016">
    <property type="entry name" value="Transcriptional activator Myb isoform A"/>
    <property type="match status" value="1"/>
</dbReference>
<keyword evidence="5" id="KW-0804">Transcription</keyword>
<feature type="domain" description="HTH myb-type" evidence="9">
    <location>
        <begin position="194"/>
        <end position="251"/>
    </location>
</feature>
<dbReference type="SMART" id="SM00717">
    <property type="entry name" value="SANT"/>
    <property type="match status" value="3"/>
</dbReference>
<dbReference type="Pfam" id="PF00249">
    <property type="entry name" value="Myb_DNA-binding"/>
    <property type="match status" value="1"/>
</dbReference>
<proteinExistence type="predicted"/>
<gene>
    <name evidence="10" type="ORF">RMAR1173_LOCUS211</name>
</gene>
<dbReference type="EMBL" id="HBHJ01000299">
    <property type="protein sequence ID" value="CAD9659925.1"/>
    <property type="molecule type" value="Transcribed_RNA"/>
</dbReference>
<dbReference type="InterPro" id="IPR001005">
    <property type="entry name" value="SANT/Myb"/>
</dbReference>
<evidence type="ECO:0000256" key="6">
    <source>
        <dbReference type="ARBA" id="ARBA00023242"/>
    </source>
</evidence>
<keyword evidence="3" id="KW-0805">Transcription regulation</keyword>
<feature type="domain" description="HTH myb-type" evidence="9">
    <location>
        <begin position="252"/>
        <end position="302"/>
    </location>
</feature>
<feature type="domain" description="Myb-like" evidence="8">
    <location>
        <begin position="147"/>
        <end position="193"/>
    </location>
</feature>
<name>A0A7S2R561_9STRA</name>
<evidence type="ECO:0000259" key="9">
    <source>
        <dbReference type="PROSITE" id="PS51294"/>
    </source>
</evidence>
<dbReference type="PROSITE" id="PS50090">
    <property type="entry name" value="MYB_LIKE"/>
    <property type="match status" value="3"/>
</dbReference>
<protein>
    <submittedName>
        <fullName evidence="10">Uncharacterized protein</fullName>
    </submittedName>
</protein>
<evidence type="ECO:0000256" key="1">
    <source>
        <dbReference type="ARBA" id="ARBA00004123"/>
    </source>
</evidence>
<dbReference type="InterPro" id="IPR009057">
    <property type="entry name" value="Homeodomain-like_sf"/>
</dbReference>
<keyword evidence="4" id="KW-0238">DNA-binding</keyword>
<dbReference type="GO" id="GO:0000978">
    <property type="term" value="F:RNA polymerase II cis-regulatory region sequence-specific DNA binding"/>
    <property type="evidence" value="ECO:0007669"/>
    <property type="project" value="TreeGrafter"/>
</dbReference>
<feature type="region of interest" description="Disordered" evidence="7">
    <location>
        <begin position="440"/>
        <end position="468"/>
    </location>
</feature>
<dbReference type="GO" id="GO:0045944">
    <property type="term" value="P:positive regulation of transcription by RNA polymerase II"/>
    <property type="evidence" value="ECO:0007669"/>
    <property type="project" value="TreeGrafter"/>
</dbReference>
<evidence type="ECO:0000256" key="7">
    <source>
        <dbReference type="SAM" id="MobiDB-lite"/>
    </source>
</evidence>